<proteinExistence type="predicted"/>
<dbReference type="EMBL" id="RCHU01000296">
    <property type="protein sequence ID" value="TKS08437.1"/>
    <property type="molecule type" value="Genomic_DNA"/>
</dbReference>
<dbReference type="CDD" id="cd01650">
    <property type="entry name" value="RT_nLTR_like"/>
    <property type="match status" value="1"/>
</dbReference>
<organism evidence="2">
    <name type="scientific">Populus alba</name>
    <name type="common">White poplar</name>
    <dbReference type="NCBI Taxonomy" id="43335"/>
    <lineage>
        <taxon>Eukaryota</taxon>
        <taxon>Viridiplantae</taxon>
        <taxon>Streptophyta</taxon>
        <taxon>Embryophyta</taxon>
        <taxon>Tracheophyta</taxon>
        <taxon>Spermatophyta</taxon>
        <taxon>Magnoliopsida</taxon>
        <taxon>eudicotyledons</taxon>
        <taxon>Gunneridae</taxon>
        <taxon>Pentapetalae</taxon>
        <taxon>rosids</taxon>
        <taxon>fabids</taxon>
        <taxon>Malpighiales</taxon>
        <taxon>Salicaceae</taxon>
        <taxon>Saliceae</taxon>
        <taxon>Populus</taxon>
    </lineage>
</organism>
<accession>A0A4U5QHC6</accession>
<dbReference type="STRING" id="43335.A0A4U5QHC6"/>
<reference evidence="2" key="1">
    <citation type="submission" date="2018-10" db="EMBL/GenBank/DDBJ databases">
        <title>Population genomic analysis revealed the cold adaptation of white poplar.</title>
        <authorList>
            <person name="Liu Y.-J."/>
        </authorList>
    </citation>
    <scope>NUCLEOTIDE SEQUENCE [LARGE SCALE GENOMIC DNA]</scope>
    <source>
        <strain evidence="2">PAL-ZL1</strain>
    </source>
</reference>
<dbReference type="SUPFAM" id="SSF56672">
    <property type="entry name" value="DNA/RNA polymerases"/>
    <property type="match status" value="1"/>
</dbReference>
<dbReference type="Pfam" id="PF00078">
    <property type="entry name" value="RVT_1"/>
    <property type="match status" value="1"/>
</dbReference>
<sequence length="421" mass="47918">MWASHDSFLDVVSSHWPSDVYGTPMYVLCRRLKHLKSHLKGLNRLHFSHISKHVSRLENELADHQIALQQDRENQSLLEQEKIFRSKLSFLKFAEKQFFSQKIKCNYLKESDRSSKFFHALLNHKQKRNLIPAVLNDQGYLTSSLEEVGSVFVQHFQRLLGSSSPVVALDSIVIGQGPCLSSASHDLLLAPISSDEIQNVVFQFGNDKAPGLDGYTSLFFKKAWLIVGDDFCAAVQDFFHSGQMLKQINHSIIALVPKSSNVSSPSDFRSISYCNVIYKVIAKILANRQAHALKDIISPFQNAFLGDRFMSDNINLVQELLRQYGRKRSSPRSLLKVDFRKAFDSVQWPFLDSLLRHLVFPGRFVSWIMQCVSTTSYSIAINGDIHGFFQGHSGVRQGDPLSPYLFLCCMEYFSRMLKLAS</sequence>
<comment type="caution">
    <text evidence="2">The sequence shown here is derived from an EMBL/GenBank/DDBJ whole genome shotgun (WGS) entry which is preliminary data.</text>
</comment>
<protein>
    <recommendedName>
        <fullName evidence="1">Reverse transcriptase domain-containing protein</fullName>
    </recommendedName>
</protein>
<dbReference type="InterPro" id="IPR000477">
    <property type="entry name" value="RT_dom"/>
</dbReference>
<evidence type="ECO:0000259" key="1">
    <source>
        <dbReference type="Pfam" id="PF00078"/>
    </source>
</evidence>
<dbReference type="InterPro" id="IPR052343">
    <property type="entry name" value="Retrotransposon-Effector_Assoc"/>
</dbReference>
<name>A0A4U5QHC6_POPAL</name>
<gene>
    <name evidence="2" type="ORF">D5086_0000103180</name>
</gene>
<dbReference type="AlphaFoldDB" id="A0A4U5QHC6"/>
<evidence type="ECO:0000313" key="2">
    <source>
        <dbReference type="EMBL" id="TKS08437.1"/>
    </source>
</evidence>
<dbReference type="InterPro" id="IPR043502">
    <property type="entry name" value="DNA/RNA_pol_sf"/>
</dbReference>
<feature type="domain" description="Reverse transcriptase" evidence="1">
    <location>
        <begin position="256"/>
        <end position="419"/>
    </location>
</feature>
<dbReference type="PANTHER" id="PTHR46890">
    <property type="entry name" value="NON-LTR RETROLELEMENT REVERSE TRANSCRIPTASE-LIKE PROTEIN-RELATED"/>
    <property type="match status" value="1"/>
</dbReference>
<dbReference type="PANTHER" id="PTHR46890:SF48">
    <property type="entry name" value="RNA-DIRECTED DNA POLYMERASE"/>
    <property type="match status" value="1"/>
</dbReference>